<dbReference type="InterPro" id="IPR014013">
    <property type="entry name" value="Helic_SF1/SF2_ATP-bd_DinG/Rad3"/>
</dbReference>
<proteinExistence type="inferred from homology"/>
<evidence type="ECO:0000256" key="8">
    <source>
        <dbReference type="ARBA" id="ARBA00023125"/>
    </source>
</evidence>
<dbReference type="GO" id="GO:0003677">
    <property type="term" value="F:DNA binding"/>
    <property type="evidence" value="ECO:0007669"/>
    <property type="project" value="UniProtKB-KW"/>
</dbReference>
<dbReference type="PROSITE" id="PS51193">
    <property type="entry name" value="HELICASE_ATP_BIND_2"/>
    <property type="match status" value="1"/>
</dbReference>
<dbReference type="SUPFAM" id="SSF52540">
    <property type="entry name" value="P-loop containing nucleoside triphosphate hydrolases"/>
    <property type="match status" value="1"/>
</dbReference>
<dbReference type="InterPro" id="IPR011545">
    <property type="entry name" value="DEAD/DEAH_box_helicase_dom"/>
</dbReference>
<dbReference type="InterPro" id="IPR045028">
    <property type="entry name" value="DinG/Rad3-like"/>
</dbReference>
<dbReference type="InterPro" id="IPR010614">
    <property type="entry name" value="RAD3-like_helicase_DEAD"/>
</dbReference>
<dbReference type="AlphaFoldDB" id="Q2IHM9"/>
<sequence>MARAVERAIERRGYLVAEAGTGTGKTLAYLVPAVLSGRRVIVSTATKTLQEQLWQKDIPLLRDACGLEFGAAYLKGRSNYFCLARGEEFARAPTFAARDEAALWPRIEAWARRTETGDRSEIDLPDQFHTWKDLSATSENCLGRECARYEECFVTRARALATQADVLLVNHHLFFADLAMRTSRAGVEILPEHDVVIFDEAHAVEDVATEYFGLQVSSYRVEELSRDALRAVADRPDLASMMRETTGELRKAGERFFQAVADGLRQGGTPARGRGFGPPPRRRRGEEEEGVKAALTPAVMDGAQRDLSRLDESLAGLRELLGDAVTPALSQIARRAGELRVEVAAVTAMKEPSRVYFGEVRGRGVFLRAAPIDVAEELRERLYQRTDTAVFTSATLAAQGRFDFFRRQVGLLPELEVEERRFEGPFDYARQAALVSPEGLPEPNDPGFVRAAAESIRALTAVTGGRAFVLCTSNRNMNAFHEACRDLPYQVLRQGDRPKSRLLDEFRSEPSVLFATASFWEGVDVPGEALSLVIIDRLPFAPPGDPVMSARLRALEEQGRDGFSELQVPAAALALRQGFGRLVRTREDRGLVAVLDRRLVTKGYGRAFLATLPRCPLLRTVEEARRWWLGG</sequence>
<dbReference type="PANTHER" id="PTHR11472">
    <property type="entry name" value="DNA REPAIR DEAD HELICASE RAD3/XP-D SUBFAMILY MEMBER"/>
    <property type="match status" value="1"/>
</dbReference>
<feature type="domain" description="Helicase ATP-binding" evidence="12">
    <location>
        <begin position="1"/>
        <end position="260"/>
    </location>
</feature>
<dbReference type="GO" id="GO:0003678">
    <property type="term" value="F:DNA helicase activity"/>
    <property type="evidence" value="ECO:0007669"/>
    <property type="project" value="InterPro"/>
</dbReference>
<dbReference type="EMBL" id="CP000251">
    <property type="protein sequence ID" value="ABC84086.1"/>
    <property type="molecule type" value="Genomic_DNA"/>
</dbReference>
<keyword evidence="8" id="KW-0238">DNA-binding</keyword>
<dbReference type="GO" id="GO:0046872">
    <property type="term" value="F:metal ion binding"/>
    <property type="evidence" value="ECO:0007669"/>
    <property type="project" value="UniProtKB-KW"/>
</dbReference>
<dbReference type="Pfam" id="PF00270">
    <property type="entry name" value="DEAD"/>
    <property type="match status" value="1"/>
</dbReference>
<keyword evidence="4 13" id="KW-0347">Helicase</keyword>
<evidence type="ECO:0000256" key="11">
    <source>
        <dbReference type="SAM" id="MobiDB-lite"/>
    </source>
</evidence>
<keyword evidence="1" id="KW-0479">Metal-binding</keyword>
<dbReference type="Pfam" id="PF06733">
    <property type="entry name" value="DEAD_2"/>
    <property type="match status" value="1"/>
</dbReference>
<evidence type="ECO:0000256" key="2">
    <source>
        <dbReference type="ARBA" id="ARBA00022741"/>
    </source>
</evidence>
<dbReference type="GO" id="GO:0006281">
    <property type="term" value="P:DNA repair"/>
    <property type="evidence" value="ECO:0007669"/>
    <property type="project" value="TreeGrafter"/>
</dbReference>
<accession>Q2IHM9</accession>
<keyword evidence="3" id="KW-0378">Hydrolase</keyword>
<evidence type="ECO:0000256" key="6">
    <source>
        <dbReference type="ARBA" id="ARBA00023004"/>
    </source>
</evidence>
<organism evidence="13 14">
    <name type="scientific">Anaeromyxobacter dehalogenans (strain 2CP-C)</name>
    <dbReference type="NCBI Taxonomy" id="290397"/>
    <lineage>
        <taxon>Bacteria</taxon>
        <taxon>Pseudomonadati</taxon>
        <taxon>Myxococcota</taxon>
        <taxon>Myxococcia</taxon>
        <taxon>Myxococcales</taxon>
        <taxon>Cystobacterineae</taxon>
        <taxon>Anaeromyxobacteraceae</taxon>
        <taxon>Anaeromyxobacter</taxon>
    </lineage>
</organism>
<gene>
    <name evidence="13" type="ordered locus">Adeh_4323</name>
</gene>
<dbReference type="InterPro" id="IPR006555">
    <property type="entry name" value="ATP-dep_Helicase_C"/>
</dbReference>
<dbReference type="HOGENOM" id="CLU_012117_2_0_7"/>
<evidence type="ECO:0000313" key="13">
    <source>
        <dbReference type="EMBL" id="ABC84086.1"/>
    </source>
</evidence>
<keyword evidence="2" id="KW-0547">Nucleotide-binding</keyword>
<dbReference type="GO" id="GO:0005524">
    <property type="term" value="F:ATP binding"/>
    <property type="evidence" value="ECO:0007669"/>
    <property type="project" value="UniProtKB-KW"/>
</dbReference>
<dbReference type="Gene3D" id="3.40.50.300">
    <property type="entry name" value="P-loop containing nucleotide triphosphate hydrolases"/>
    <property type="match status" value="2"/>
</dbReference>
<dbReference type="PANTHER" id="PTHR11472:SF34">
    <property type="entry name" value="REGULATOR OF TELOMERE ELONGATION HELICASE 1"/>
    <property type="match status" value="1"/>
</dbReference>
<keyword evidence="6" id="KW-0408">Iron</keyword>
<comment type="similarity">
    <text evidence="10">Belongs to the helicase family. DinG subfamily.</text>
</comment>
<dbReference type="GO" id="GO:0016818">
    <property type="term" value="F:hydrolase activity, acting on acid anhydrides, in phosphorus-containing anhydrides"/>
    <property type="evidence" value="ECO:0007669"/>
    <property type="project" value="InterPro"/>
</dbReference>
<dbReference type="STRING" id="290397.Adeh_4323"/>
<dbReference type="RefSeq" id="WP_011423368.1">
    <property type="nucleotide sequence ID" value="NC_007760.1"/>
</dbReference>
<dbReference type="OrthoDB" id="9805194at2"/>
<evidence type="ECO:0000259" key="12">
    <source>
        <dbReference type="PROSITE" id="PS51193"/>
    </source>
</evidence>
<reference evidence="13 14" key="1">
    <citation type="submission" date="2006-01" db="EMBL/GenBank/DDBJ databases">
        <title>Complete sequence of Anaeromyxobacter dehalogenans 2CP-C.</title>
        <authorList>
            <consortium name="US DOE Joint Genome Institute"/>
            <person name="Copeland A."/>
            <person name="Lucas S."/>
            <person name="Lapidus A."/>
            <person name="Barry K."/>
            <person name="Detter J.C."/>
            <person name="Glavina T."/>
            <person name="Hammon N."/>
            <person name="Israni S."/>
            <person name="Pitluck S."/>
            <person name="Brettin T."/>
            <person name="Bruce D."/>
            <person name="Han C."/>
            <person name="Tapia R."/>
            <person name="Gilna P."/>
            <person name="Kiss H."/>
            <person name="Schmutz J."/>
            <person name="Larimer F."/>
            <person name="Land M."/>
            <person name="Kyrpides N."/>
            <person name="Anderson I."/>
            <person name="Sanford R.A."/>
            <person name="Ritalahti K.M."/>
            <person name="Thomas H.S."/>
            <person name="Kirby J.R."/>
            <person name="Zhulin I.B."/>
            <person name="Loeffler F.E."/>
            <person name="Richardson P."/>
        </authorList>
    </citation>
    <scope>NUCLEOTIDE SEQUENCE [LARGE SCALE GENOMIC DNA]</scope>
    <source>
        <strain evidence="13 14">2CP-C</strain>
    </source>
</reference>
<feature type="region of interest" description="Disordered" evidence="11">
    <location>
        <begin position="267"/>
        <end position="291"/>
    </location>
</feature>
<dbReference type="InterPro" id="IPR027417">
    <property type="entry name" value="P-loop_NTPase"/>
</dbReference>
<evidence type="ECO:0000313" key="14">
    <source>
        <dbReference type="Proteomes" id="UP000001935"/>
    </source>
</evidence>
<evidence type="ECO:0000256" key="1">
    <source>
        <dbReference type="ARBA" id="ARBA00022723"/>
    </source>
</evidence>
<name>Q2IHM9_ANADE</name>
<evidence type="ECO:0000256" key="7">
    <source>
        <dbReference type="ARBA" id="ARBA00023014"/>
    </source>
</evidence>
<dbReference type="Proteomes" id="UP000001935">
    <property type="component" value="Chromosome"/>
</dbReference>
<evidence type="ECO:0000256" key="5">
    <source>
        <dbReference type="ARBA" id="ARBA00022840"/>
    </source>
</evidence>
<keyword evidence="9" id="KW-0413">Isomerase</keyword>
<dbReference type="KEGG" id="ade:Adeh_4323"/>
<dbReference type="GO" id="GO:0051536">
    <property type="term" value="F:iron-sulfur cluster binding"/>
    <property type="evidence" value="ECO:0007669"/>
    <property type="project" value="UniProtKB-KW"/>
</dbReference>
<evidence type="ECO:0000256" key="3">
    <source>
        <dbReference type="ARBA" id="ARBA00022801"/>
    </source>
</evidence>
<keyword evidence="7" id="KW-0411">Iron-sulfur</keyword>
<dbReference type="eggNOG" id="COG1199">
    <property type="taxonomic scope" value="Bacteria"/>
</dbReference>
<dbReference type="Pfam" id="PF13307">
    <property type="entry name" value="Helicase_C_2"/>
    <property type="match status" value="1"/>
</dbReference>
<evidence type="ECO:0000256" key="4">
    <source>
        <dbReference type="ARBA" id="ARBA00022806"/>
    </source>
</evidence>
<keyword evidence="5" id="KW-0067">ATP-binding</keyword>
<evidence type="ECO:0000256" key="10">
    <source>
        <dbReference type="ARBA" id="ARBA00038058"/>
    </source>
</evidence>
<protein>
    <submittedName>
        <fullName evidence="13">Helicase c2</fullName>
    </submittedName>
</protein>
<dbReference type="SMART" id="SM00491">
    <property type="entry name" value="HELICc2"/>
    <property type="match status" value="1"/>
</dbReference>
<evidence type="ECO:0000256" key="9">
    <source>
        <dbReference type="ARBA" id="ARBA00023235"/>
    </source>
</evidence>